<accession>A0A8S5PQ95</accession>
<proteinExistence type="predicted"/>
<reference evidence="1" key="1">
    <citation type="journal article" date="2021" name="Proc. Natl. Acad. Sci. U.S.A.">
        <title>A Catalog of Tens of Thousands of Viruses from Human Metagenomes Reveals Hidden Associations with Chronic Diseases.</title>
        <authorList>
            <person name="Tisza M.J."/>
            <person name="Buck C.B."/>
        </authorList>
    </citation>
    <scope>NUCLEOTIDE SEQUENCE</scope>
    <source>
        <strain evidence="1">CtOAf25</strain>
    </source>
</reference>
<name>A0A8S5PQ95_9CAUD</name>
<dbReference type="EMBL" id="BK015468">
    <property type="protein sequence ID" value="DAE08372.1"/>
    <property type="molecule type" value="Genomic_DNA"/>
</dbReference>
<sequence>MPLSDLYSLFPYGQIKTQQQAHPNKSAPLLYMGEMWYRTIHRWTQSSSATIIDLVSETLYFFLISILKYVLDKNFICKFLLLTDTG</sequence>
<organism evidence="1">
    <name type="scientific">Podoviridae sp. ctOAf25</name>
    <dbReference type="NCBI Taxonomy" id="2825245"/>
    <lineage>
        <taxon>Viruses</taxon>
        <taxon>Duplodnaviria</taxon>
        <taxon>Heunggongvirae</taxon>
        <taxon>Uroviricota</taxon>
        <taxon>Caudoviricetes</taxon>
    </lineage>
</organism>
<protein>
    <submittedName>
        <fullName evidence="1">Uncharacterized protein</fullName>
    </submittedName>
</protein>
<evidence type="ECO:0000313" key="1">
    <source>
        <dbReference type="EMBL" id="DAE08372.1"/>
    </source>
</evidence>